<dbReference type="GO" id="GO:0016709">
    <property type="term" value="F:oxidoreductase activity, acting on paired donors, with incorporation or reduction of molecular oxygen, NAD(P)H as one donor, and incorporation of one atom of oxygen"/>
    <property type="evidence" value="ECO:0007669"/>
    <property type="project" value="UniProtKB-ARBA"/>
</dbReference>
<dbReference type="AlphaFoldDB" id="A0A2H3BAB9"/>
<dbReference type="SUPFAM" id="SSF54373">
    <property type="entry name" value="FAD-linked reductases, C-terminal domain"/>
    <property type="match status" value="1"/>
</dbReference>
<dbReference type="InterPro" id="IPR036188">
    <property type="entry name" value="FAD/NAD-bd_sf"/>
</dbReference>
<dbReference type="PANTHER" id="PTHR43004">
    <property type="entry name" value="TRK SYSTEM POTASSIUM UPTAKE PROTEIN"/>
    <property type="match status" value="1"/>
</dbReference>
<dbReference type="Proteomes" id="UP000218334">
    <property type="component" value="Unassembled WGS sequence"/>
</dbReference>
<dbReference type="InterPro" id="IPR036249">
    <property type="entry name" value="Thioredoxin-like_sf"/>
</dbReference>
<proteinExistence type="inferred from homology"/>
<dbReference type="SUPFAM" id="SSF51905">
    <property type="entry name" value="FAD/NAD(P)-binding domain"/>
    <property type="match status" value="1"/>
</dbReference>
<dbReference type="Gene3D" id="3.50.50.60">
    <property type="entry name" value="FAD/NAD(P)-binding domain"/>
    <property type="match status" value="1"/>
</dbReference>
<gene>
    <name evidence="7" type="ORF">ARMSODRAFT_1056971</name>
</gene>
<dbReference type="GO" id="GO:0071949">
    <property type="term" value="F:FAD binding"/>
    <property type="evidence" value="ECO:0007669"/>
    <property type="project" value="InterPro"/>
</dbReference>
<feature type="domain" description="Phenol hydroxylase-like C-terminal dimerisation" evidence="6">
    <location>
        <begin position="478"/>
        <end position="653"/>
    </location>
</feature>
<dbReference type="Pfam" id="PF01494">
    <property type="entry name" value="FAD_binding_3"/>
    <property type="match status" value="1"/>
</dbReference>
<dbReference type="InterPro" id="IPR038220">
    <property type="entry name" value="PHOX_C_sf"/>
</dbReference>
<evidence type="ECO:0000256" key="1">
    <source>
        <dbReference type="ARBA" id="ARBA00007801"/>
    </source>
</evidence>
<keyword evidence="4" id="KW-0560">Oxidoreductase</keyword>
<name>A0A2H3BAB9_9AGAR</name>
<dbReference type="Pfam" id="PF07976">
    <property type="entry name" value="Phe_hydrox_dim"/>
    <property type="match status" value="1"/>
</dbReference>
<accession>A0A2H3BAB9</accession>
<feature type="domain" description="FAD-binding" evidence="5">
    <location>
        <begin position="58"/>
        <end position="418"/>
    </location>
</feature>
<dbReference type="Gene3D" id="3.40.30.20">
    <property type="match status" value="1"/>
</dbReference>
<dbReference type="InterPro" id="IPR012941">
    <property type="entry name" value="Phe_hydrox_C_dim_dom"/>
</dbReference>
<dbReference type="EMBL" id="KZ293455">
    <property type="protein sequence ID" value="PBK63962.1"/>
    <property type="molecule type" value="Genomic_DNA"/>
</dbReference>
<comment type="similarity">
    <text evidence="1">Belongs to the PheA/TfdB FAD monooxygenase family.</text>
</comment>
<keyword evidence="3" id="KW-0274">FAD</keyword>
<evidence type="ECO:0000256" key="2">
    <source>
        <dbReference type="ARBA" id="ARBA00022630"/>
    </source>
</evidence>
<protein>
    <recommendedName>
        <fullName evidence="9">FAD-binding domain-containing protein</fullName>
    </recommendedName>
</protein>
<dbReference type="SUPFAM" id="SSF52833">
    <property type="entry name" value="Thioredoxin-like"/>
    <property type="match status" value="1"/>
</dbReference>
<evidence type="ECO:0000259" key="6">
    <source>
        <dbReference type="Pfam" id="PF07976"/>
    </source>
</evidence>
<sequence>MAILPDQPQGYTQPLVSSHANASLPNNLGVNDIPTYPDLLNGTNCENPAVPDFKPPSKVDVLVVGAGPVGLMTAALLARQGITTRILDKSAHPLPVGRADALQPRTLELFQQIGLVDEVTPLGPLMGHTVVYKDGKKEIFAESHQSPSESCRYQGLHTATQTEIEHALIRKFDRDLIRHDMLVERPCTATSYKFDEDADASVTHPITVNVTNHATGAQEPVTARYLVGSDGAHSMIRKSLPIKFDGIKTDLHWGIVDAVFETNFPHRWIFGTVLNTEHGGVLIIPRERDMVRLYAQLKPEPGQPFDASKWGPNEVLEQINKIFAPYYVKYASPVDWFTILTINERVASSFTYKDRIFLAGDSCHVHSAKGAFGLNTGVLDAQNLAWKLGALCKGIAKPALLSSYDVERRENALRAVRTSARYLRFVGNCTFESLDGLQSPMNIEETKVVPSPGEDEHVAFFRQFAAENTGFLIGLDIRYGTNALNKPVESSITGIRSGYRAPDPRVALSRAVSGRLYDAFGRVDQFKLLVFASNLVGEIKARLQMLDSYLASSRSFYQKYADVDLFKVVVVVRSTPSQAEARIRDYPFLAKNAQVVFDDQLPPGIFGADAHSIYGVDHKLGGVVVVRPDTFVGTAVVLDNVSDLESYFTQFLSR</sequence>
<dbReference type="PRINTS" id="PR00420">
    <property type="entry name" value="RNGMNOXGNASE"/>
</dbReference>
<keyword evidence="2" id="KW-0285">Flavoprotein</keyword>
<dbReference type="InterPro" id="IPR050641">
    <property type="entry name" value="RIFMO-like"/>
</dbReference>
<evidence type="ECO:0000259" key="5">
    <source>
        <dbReference type="Pfam" id="PF01494"/>
    </source>
</evidence>
<dbReference type="PANTHER" id="PTHR43004:SF20">
    <property type="entry name" value="2-MONOOXYGENASE, PUTATIVE (AFU_ORTHOLOGUE AFUA_1G13660)-RELATED"/>
    <property type="match status" value="1"/>
</dbReference>
<evidence type="ECO:0008006" key="9">
    <source>
        <dbReference type="Google" id="ProtNLM"/>
    </source>
</evidence>
<evidence type="ECO:0000313" key="7">
    <source>
        <dbReference type="EMBL" id="PBK63962.1"/>
    </source>
</evidence>
<keyword evidence="8" id="KW-1185">Reference proteome</keyword>
<evidence type="ECO:0000256" key="4">
    <source>
        <dbReference type="ARBA" id="ARBA00023002"/>
    </source>
</evidence>
<dbReference type="InterPro" id="IPR002938">
    <property type="entry name" value="FAD-bd"/>
</dbReference>
<dbReference type="Gene3D" id="3.30.9.10">
    <property type="entry name" value="D-Amino Acid Oxidase, subunit A, domain 2"/>
    <property type="match status" value="1"/>
</dbReference>
<evidence type="ECO:0000256" key="3">
    <source>
        <dbReference type="ARBA" id="ARBA00022827"/>
    </source>
</evidence>
<evidence type="ECO:0000313" key="8">
    <source>
        <dbReference type="Proteomes" id="UP000218334"/>
    </source>
</evidence>
<organism evidence="7 8">
    <name type="scientific">Armillaria solidipes</name>
    <dbReference type="NCBI Taxonomy" id="1076256"/>
    <lineage>
        <taxon>Eukaryota</taxon>
        <taxon>Fungi</taxon>
        <taxon>Dikarya</taxon>
        <taxon>Basidiomycota</taxon>
        <taxon>Agaricomycotina</taxon>
        <taxon>Agaricomycetes</taxon>
        <taxon>Agaricomycetidae</taxon>
        <taxon>Agaricales</taxon>
        <taxon>Marasmiineae</taxon>
        <taxon>Physalacriaceae</taxon>
        <taxon>Armillaria</taxon>
    </lineage>
</organism>
<reference evidence="8" key="1">
    <citation type="journal article" date="2017" name="Nat. Ecol. Evol.">
        <title>Genome expansion and lineage-specific genetic innovations in the forest pathogenic fungi Armillaria.</title>
        <authorList>
            <person name="Sipos G."/>
            <person name="Prasanna A.N."/>
            <person name="Walter M.C."/>
            <person name="O'Connor E."/>
            <person name="Balint B."/>
            <person name="Krizsan K."/>
            <person name="Kiss B."/>
            <person name="Hess J."/>
            <person name="Varga T."/>
            <person name="Slot J."/>
            <person name="Riley R."/>
            <person name="Boka B."/>
            <person name="Rigling D."/>
            <person name="Barry K."/>
            <person name="Lee J."/>
            <person name="Mihaltcheva S."/>
            <person name="LaButti K."/>
            <person name="Lipzen A."/>
            <person name="Waldron R."/>
            <person name="Moloney N.M."/>
            <person name="Sperisen C."/>
            <person name="Kredics L."/>
            <person name="Vagvoelgyi C."/>
            <person name="Patrignani A."/>
            <person name="Fitzpatrick D."/>
            <person name="Nagy I."/>
            <person name="Doyle S."/>
            <person name="Anderson J.B."/>
            <person name="Grigoriev I.V."/>
            <person name="Gueldener U."/>
            <person name="Muensterkoetter M."/>
            <person name="Nagy L.G."/>
        </authorList>
    </citation>
    <scope>NUCLEOTIDE SEQUENCE [LARGE SCALE GENOMIC DNA]</scope>
    <source>
        <strain evidence="8">28-4</strain>
    </source>
</reference>
<dbReference type="STRING" id="1076256.A0A2H3BAB9"/>